<dbReference type="GO" id="GO:0009055">
    <property type="term" value="F:electron transfer activity"/>
    <property type="evidence" value="ECO:0007669"/>
    <property type="project" value="TreeGrafter"/>
</dbReference>
<dbReference type="GO" id="GO:0043546">
    <property type="term" value="F:molybdopterin cofactor binding"/>
    <property type="evidence" value="ECO:0007669"/>
    <property type="project" value="InterPro"/>
</dbReference>
<feature type="domain" description="Molybdopterin oxidoreductase" evidence="6">
    <location>
        <begin position="72"/>
        <end position="512"/>
    </location>
</feature>
<protein>
    <submittedName>
        <fullName evidence="8">Molybdopterin guanine dinucleotide-containing S/N-oxide reductase</fullName>
    </submittedName>
</protein>
<evidence type="ECO:0000259" key="7">
    <source>
        <dbReference type="Pfam" id="PF01568"/>
    </source>
</evidence>
<comment type="caution">
    <text evidence="8">The sequence shown here is derived from an EMBL/GenBank/DDBJ whole genome shotgun (WGS) entry which is preliminary data.</text>
</comment>
<dbReference type="GO" id="GO:0030151">
    <property type="term" value="F:molybdenum ion binding"/>
    <property type="evidence" value="ECO:0007669"/>
    <property type="project" value="TreeGrafter"/>
</dbReference>
<dbReference type="InterPro" id="IPR006657">
    <property type="entry name" value="MoPterin_dinucl-bd_dom"/>
</dbReference>
<gene>
    <name evidence="8" type="ORF">HMPREF9440_01598</name>
</gene>
<dbReference type="PATRIC" id="fig|762967.3.peg.1255"/>
<dbReference type="Gene3D" id="3.40.50.740">
    <property type="match status" value="1"/>
</dbReference>
<dbReference type="Proteomes" id="UP000004956">
    <property type="component" value="Unassembled WGS sequence"/>
</dbReference>
<dbReference type="Gene3D" id="3.90.55.10">
    <property type="entry name" value="Dimethylsulfoxide Reductase, domain 3"/>
    <property type="match status" value="1"/>
</dbReference>
<dbReference type="HOGENOM" id="CLU_000422_13_3_4"/>
<dbReference type="GO" id="GO:0030288">
    <property type="term" value="C:outer membrane-bounded periplasmic space"/>
    <property type="evidence" value="ECO:0007669"/>
    <property type="project" value="TreeGrafter"/>
</dbReference>
<dbReference type="STRING" id="762967.HMPREF9440_01598"/>
<dbReference type="Gene3D" id="3.40.228.10">
    <property type="entry name" value="Dimethylsulfoxide Reductase, domain 2"/>
    <property type="match status" value="1"/>
</dbReference>
<evidence type="ECO:0000256" key="2">
    <source>
        <dbReference type="ARBA" id="ARBA00010312"/>
    </source>
</evidence>
<proteinExistence type="inferred from homology"/>
<evidence type="ECO:0000256" key="1">
    <source>
        <dbReference type="ARBA" id="ARBA00001942"/>
    </source>
</evidence>
<dbReference type="OrthoDB" id="9815647at2"/>
<dbReference type="GO" id="GO:0016491">
    <property type="term" value="F:oxidoreductase activity"/>
    <property type="evidence" value="ECO:0007669"/>
    <property type="project" value="UniProtKB-KW"/>
</dbReference>
<dbReference type="Pfam" id="PF00384">
    <property type="entry name" value="Molybdopterin"/>
    <property type="match status" value="1"/>
</dbReference>
<keyword evidence="4" id="KW-0479">Metal-binding</keyword>
<dbReference type="EMBL" id="AFBQ01000241">
    <property type="protein sequence ID" value="EHY31032.1"/>
    <property type="molecule type" value="Genomic_DNA"/>
</dbReference>
<evidence type="ECO:0000313" key="9">
    <source>
        <dbReference type="Proteomes" id="UP000004956"/>
    </source>
</evidence>
<keyword evidence="9" id="KW-1185">Reference proteome</keyword>
<dbReference type="InterPro" id="IPR006656">
    <property type="entry name" value="Mopterin_OxRdtase"/>
</dbReference>
<organism evidence="8 9">
    <name type="scientific">Sutterella parvirubra YIT 11816</name>
    <dbReference type="NCBI Taxonomy" id="762967"/>
    <lineage>
        <taxon>Bacteria</taxon>
        <taxon>Pseudomonadati</taxon>
        <taxon>Pseudomonadota</taxon>
        <taxon>Betaproteobacteria</taxon>
        <taxon>Burkholderiales</taxon>
        <taxon>Sutterellaceae</taxon>
        <taxon>Sutterella</taxon>
    </lineage>
</organism>
<sequence length="791" mass="85676">MTITATHWGVVDARIEVGRLKLAPWKGDLDPSPNLERIARTADAPSRTTVCAVRRGWLEGRRNGADVKGRLRGRDEWVPLSWDEALTLAADAIRETYATAGSDAVWGNSYGWMSPGIVHSAVNLNRRLLRLLGGFVEAENSYSTGAIAKILPEIVGMSDPRSTDWSVVLGHTDEIVLWGANPLVTNDIDWVTTIHAGRRALKDFAVSGRRITSVNPIATESAAELHAETVALRPGTDAALVFGIIAVLIKDGKVDFDFLKTHVVGWERVVERIEAGFNEETAAAITGVPAETIRALARRWSSGRTMIMGGWGPQRSIEGENGPWSIWTLAAFLGQIGLPGCGIGTNYHYSDGGVPPSAAADLPGIPSRPAPLANLPWAHRPRRTTTTVPVASVTDVLLTPNAPSQFHGRTVETQPMELVMWAGGNPFTHQPDLKRLAEAFRRMKTVIVADTHWTPAARMADIVFPAASLFERRDLTSIGSYSNLGVAVIEPVRAPQGDARPDYEIFAALAERIHPSVGAAFTEGLDAEGWIERLWAAARRENAPRGIDAPTLDELRAMGVWLCPKPWDAKPFVAFEAFRRDPEAAPLRTPTGKIELVSGRLEKLRAEGLTNLPWGGDGRWMKGDECAPDELVLLATKSPKRLHSQLEAAEDDAADIVGGVPVPGVARPVPEPEPAELHPEDAAVRGLREGDLCVVENDRGALLARVKLNPGNARGTVRLGHGGWVRWRTRKPEAGEGAHDALDAHDAHDHEALDLRGQANVLTSDEPTSDFARGNVASGWRVRVRKAAEGS</sequence>
<dbReference type="RefSeq" id="WP_008542632.1">
    <property type="nucleotide sequence ID" value="NZ_JH604984.1"/>
</dbReference>
<dbReference type="Pfam" id="PF01568">
    <property type="entry name" value="Molydop_binding"/>
    <property type="match status" value="1"/>
</dbReference>
<comment type="similarity">
    <text evidence="2">Belongs to the prokaryotic molybdopterin-containing oxidoreductase family.</text>
</comment>
<feature type="domain" description="Molybdopterin dinucleotide-binding" evidence="7">
    <location>
        <begin position="663"/>
        <end position="774"/>
    </location>
</feature>
<dbReference type="InterPro" id="IPR050612">
    <property type="entry name" value="Prok_Mopterin_Oxidored"/>
</dbReference>
<reference evidence="8 9" key="1">
    <citation type="submission" date="2011-11" db="EMBL/GenBank/DDBJ databases">
        <authorList>
            <person name="Weinstock G."/>
            <person name="Sodergren E."/>
            <person name="Clifton S."/>
            <person name="Fulton L."/>
            <person name="Fulton B."/>
            <person name="Courtney L."/>
            <person name="Fronick C."/>
            <person name="Harrison M."/>
            <person name="Strong C."/>
            <person name="Farmer C."/>
            <person name="Delahaunty K."/>
            <person name="Markovic C."/>
            <person name="Hall O."/>
            <person name="Minx P."/>
            <person name="Tomlinson C."/>
            <person name="Mitreva M."/>
            <person name="Hou S."/>
            <person name="Chen J."/>
            <person name="Wollam A."/>
            <person name="Pepin K.H."/>
            <person name="Johnson M."/>
            <person name="Bhonagiri V."/>
            <person name="Zhang X."/>
            <person name="Suruliraj S."/>
            <person name="Warren W."/>
            <person name="Chinwalla A."/>
            <person name="Mardis E.R."/>
            <person name="Wilson R.K."/>
        </authorList>
    </citation>
    <scope>NUCLEOTIDE SEQUENCE [LARGE SCALE GENOMIC DNA]</scope>
    <source>
        <strain evidence="8 9">YIT 11816</strain>
    </source>
</reference>
<evidence type="ECO:0000256" key="5">
    <source>
        <dbReference type="ARBA" id="ARBA00023002"/>
    </source>
</evidence>
<keyword evidence="3" id="KW-0500">Molybdenum</keyword>
<comment type="cofactor">
    <cofactor evidence="1">
        <name>Mo-bis(molybdopterin guanine dinucleotide)</name>
        <dbReference type="ChEBI" id="CHEBI:60539"/>
    </cofactor>
</comment>
<dbReference type="GO" id="GO:0009061">
    <property type="term" value="P:anaerobic respiration"/>
    <property type="evidence" value="ECO:0007669"/>
    <property type="project" value="TreeGrafter"/>
</dbReference>
<keyword evidence="5" id="KW-0560">Oxidoreductase</keyword>
<name>H3KFT0_9BURK</name>
<dbReference type="Gene3D" id="2.40.40.20">
    <property type="match status" value="1"/>
</dbReference>
<dbReference type="PANTHER" id="PTHR43742">
    <property type="entry name" value="TRIMETHYLAMINE-N-OXIDE REDUCTASE"/>
    <property type="match status" value="1"/>
</dbReference>
<evidence type="ECO:0000256" key="3">
    <source>
        <dbReference type="ARBA" id="ARBA00022505"/>
    </source>
</evidence>
<accession>H3KFT0</accession>
<dbReference type="SUPFAM" id="SSF50692">
    <property type="entry name" value="ADC-like"/>
    <property type="match status" value="1"/>
</dbReference>
<dbReference type="AlphaFoldDB" id="H3KFT0"/>
<dbReference type="PANTHER" id="PTHR43742:SF10">
    <property type="entry name" value="TRIMETHYLAMINE-N-OXIDE REDUCTASE 2"/>
    <property type="match status" value="1"/>
</dbReference>
<evidence type="ECO:0000259" key="6">
    <source>
        <dbReference type="Pfam" id="PF00384"/>
    </source>
</evidence>
<evidence type="ECO:0000256" key="4">
    <source>
        <dbReference type="ARBA" id="ARBA00022723"/>
    </source>
</evidence>
<dbReference type="InterPro" id="IPR009010">
    <property type="entry name" value="Asp_de-COase-like_dom_sf"/>
</dbReference>
<dbReference type="SUPFAM" id="SSF53706">
    <property type="entry name" value="Formate dehydrogenase/DMSO reductase, domains 1-3"/>
    <property type="match status" value="1"/>
</dbReference>
<evidence type="ECO:0000313" key="8">
    <source>
        <dbReference type="EMBL" id="EHY31032.1"/>
    </source>
</evidence>